<gene>
    <name evidence="4" type="ORF">SOIL9_80060</name>
</gene>
<evidence type="ECO:0000313" key="4">
    <source>
        <dbReference type="EMBL" id="VTS00969.1"/>
    </source>
</evidence>
<dbReference type="Gene3D" id="1.10.443.10">
    <property type="entry name" value="Intergrase catalytic core"/>
    <property type="match status" value="1"/>
</dbReference>
<dbReference type="GO" id="GO:0003677">
    <property type="term" value="F:DNA binding"/>
    <property type="evidence" value="ECO:0007669"/>
    <property type="project" value="InterPro"/>
</dbReference>
<protein>
    <recommendedName>
        <fullName evidence="3">Tyr recombinase domain-containing protein</fullName>
    </recommendedName>
</protein>
<evidence type="ECO:0000313" key="5">
    <source>
        <dbReference type="Proteomes" id="UP000464178"/>
    </source>
</evidence>
<feature type="region of interest" description="Disordered" evidence="2">
    <location>
        <begin position="253"/>
        <end position="278"/>
    </location>
</feature>
<dbReference type="Pfam" id="PF00589">
    <property type="entry name" value="Phage_integrase"/>
    <property type="match status" value="1"/>
</dbReference>
<dbReference type="GO" id="GO:0006310">
    <property type="term" value="P:DNA recombination"/>
    <property type="evidence" value="ECO:0007669"/>
    <property type="project" value="UniProtKB-KW"/>
</dbReference>
<organism evidence="4 5">
    <name type="scientific">Gemmata massiliana</name>
    <dbReference type="NCBI Taxonomy" id="1210884"/>
    <lineage>
        <taxon>Bacteria</taxon>
        <taxon>Pseudomonadati</taxon>
        <taxon>Planctomycetota</taxon>
        <taxon>Planctomycetia</taxon>
        <taxon>Gemmatales</taxon>
        <taxon>Gemmataceae</taxon>
        <taxon>Gemmata</taxon>
    </lineage>
</organism>
<dbReference type="EMBL" id="LR593886">
    <property type="protein sequence ID" value="VTS00969.1"/>
    <property type="molecule type" value="Genomic_DNA"/>
</dbReference>
<feature type="domain" description="Tyr recombinase" evidence="3">
    <location>
        <begin position="106"/>
        <end position="278"/>
    </location>
</feature>
<dbReference type="InterPro" id="IPR002104">
    <property type="entry name" value="Integrase_catalytic"/>
</dbReference>
<dbReference type="AlphaFoldDB" id="A0A6P2DI24"/>
<evidence type="ECO:0000256" key="1">
    <source>
        <dbReference type="ARBA" id="ARBA00023172"/>
    </source>
</evidence>
<name>A0A6P2DI24_9BACT</name>
<reference evidence="4 5" key="1">
    <citation type="submission" date="2019-05" db="EMBL/GenBank/DDBJ databases">
        <authorList>
            <consortium name="Science for Life Laboratories"/>
        </authorList>
    </citation>
    <scope>NUCLEOTIDE SEQUENCE [LARGE SCALE GENOMIC DNA]</scope>
    <source>
        <strain evidence="4">Soil9</strain>
    </source>
</reference>
<evidence type="ECO:0000259" key="3">
    <source>
        <dbReference type="PROSITE" id="PS51898"/>
    </source>
</evidence>
<dbReference type="Proteomes" id="UP000464178">
    <property type="component" value="Chromosome"/>
</dbReference>
<dbReference type="KEGG" id="gms:SOIL9_80060"/>
<dbReference type="InterPro" id="IPR013762">
    <property type="entry name" value="Integrase-like_cat_sf"/>
</dbReference>
<dbReference type="SUPFAM" id="SSF56349">
    <property type="entry name" value="DNA breaking-rejoining enzymes"/>
    <property type="match status" value="1"/>
</dbReference>
<evidence type="ECO:0000256" key="2">
    <source>
        <dbReference type="SAM" id="MobiDB-lite"/>
    </source>
</evidence>
<keyword evidence="5" id="KW-1185">Reference proteome</keyword>
<dbReference type="PROSITE" id="PS51898">
    <property type="entry name" value="TYR_RECOMBINASE"/>
    <property type="match status" value="1"/>
</dbReference>
<sequence length="278" mass="30892">MGEWAESLRVKGTSADQIELLKARVPRVNSGCGFDRVRDLNGDTAYTFIGGLKVREDSDQFASYQTRNFYLSAMKQFARFLIRRKILTENPFYDLEPWDVRKDRKHDRREVTADELQSLISTTEVADVTRSKLSAVDRAMLYCVAVFTGLRSAELGSLRSESFNLEPAEVTVPGKFTKNGDPAVQPLPPAIVPLLTEWLMGKPANSLCWPGPWAKNKGAGKFLKADLEAADVPYVKDGLFADFHGLRHELRLAPDPKRGEPEGSVGAGAAQHDHTDRG</sequence>
<dbReference type="GO" id="GO:0015074">
    <property type="term" value="P:DNA integration"/>
    <property type="evidence" value="ECO:0007669"/>
    <property type="project" value="InterPro"/>
</dbReference>
<proteinExistence type="predicted"/>
<dbReference type="InterPro" id="IPR011010">
    <property type="entry name" value="DNA_brk_join_enz"/>
</dbReference>
<keyword evidence="1" id="KW-0233">DNA recombination</keyword>
<accession>A0A6P2DI24</accession>